<dbReference type="InterPro" id="IPR029510">
    <property type="entry name" value="Ald_DH_CS_GLU"/>
</dbReference>
<gene>
    <name evidence="6" type="ORF">HK44_006615</name>
</gene>
<dbReference type="HOGENOM" id="CLU_005391_0_2_6"/>
<dbReference type="Gene3D" id="3.40.605.10">
    <property type="entry name" value="Aldehyde Dehydrogenase, Chain A, domain 1"/>
    <property type="match status" value="1"/>
</dbReference>
<dbReference type="Proteomes" id="UP000022611">
    <property type="component" value="Unassembled WGS sequence"/>
</dbReference>
<dbReference type="FunFam" id="3.40.309.10:FF:000012">
    <property type="entry name" value="Betaine aldehyde dehydrogenase"/>
    <property type="match status" value="1"/>
</dbReference>
<evidence type="ECO:0000256" key="1">
    <source>
        <dbReference type="ARBA" id="ARBA00009986"/>
    </source>
</evidence>
<dbReference type="AlphaFoldDB" id="A0A010RLC0"/>
<protein>
    <submittedName>
        <fullName evidence="6">Aldehyde dehydrogenase</fullName>
    </submittedName>
</protein>
<sequence length="505" mass="54441">MGDLLSKAEYAVIAKNISFPSNAFINGAFRSAISGKTFATTNPATGEFLTNVAACSSEDVDFAVSNAKEAFEDGRWRSISPRERKAVLLKFANLLESHAHELAVLESLDSGKPVSECQLVDVPDTIHTLRWHAELIDKIYDNTAPVGRDALTMVVREPIGVVGCVLPWNFPLLMLAWKIGPALAAGCSVIVKPAEQTTLTTLRVAELAVEAGLPAGVLNIVTGSGKDVGEPIGLHNDVDMVSFTGSTATGRRFLHYAADSNLKRIVLECGGKNPAVVMDDAQDLDLVAQHVVNGAFWNMGENCSATSRLIVHASVKDELLERMGAYIREWKMGDPLDPQNRVGSLVSPEHFAKVKSYLEHATAGKLAVVYGGATKDGAFVEPTVIDGVDRDSRLFQEEIFGPILSVTTFNTISEAIALANDTVYGLAASVYTGSLRRAIKLSREIRAGIVTVNCFGEGDASTPFGGYKESGFGGRDKSIFAHDQYTEIKTIWIDVSDRSDEETEK</sequence>
<dbReference type="InterPro" id="IPR015590">
    <property type="entry name" value="Aldehyde_DH_dom"/>
</dbReference>
<proteinExistence type="inferred from homology"/>
<dbReference type="InterPro" id="IPR016161">
    <property type="entry name" value="Ald_DH/histidinol_DH"/>
</dbReference>
<dbReference type="Gene3D" id="3.40.309.10">
    <property type="entry name" value="Aldehyde Dehydrogenase, Chain A, domain 2"/>
    <property type="match status" value="1"/>
</dbReference>
<dbReference type="eggNOG" id="COG1012">
    <property type="taxonomic scope" value="Bacteria"/>
</dbReference>
<evidence type="ECO:0000313" key="6">
    <source>
        <dbReference type="EMBL" id="EXF93356.1"/>
    </source>
</evidence>
<keyword evidence="2 4" id="KW-0560">Oxidoreductase</keyword>
<comment type="similarity">
    <text evidence="1 4">Belongs to the aldehyde dehydrogenase family.</text>
</comment>
<dbReference type="CDD" id="cd07112">
    <property type="entry name" value="ALDH_GABALDH-PuuC"/>
    <property type="match status" value="1"/>
</dbReference>
<evidence type="ECO:0000256" key="2">
    <source>
        <dbReference type="ARBA" id="ARBA00023002"/>
    </source>
</evidence>
<dbReference type="PATRIC" id="fig|1042209.11.peg.3700"/>
<comment type="caution">
    <text evidence="6">The sequence shown here is derived from an EMBL/GenBank/DDBJ whole genome shotgun (WGS) entry which is preliminary data.</text>
</comment>
<dbReference type="OrthoDB" id="9812625at2"/>
<dbReference type="PROSITE" id="PS00070">
    <property type="entry name" value="ALDEHYDE_DEHYDR_CYS"/>
    <property type="match status" value="1"/>
</dbReference>
<organism evidence="6 7">
    <name type="scientific">Pseudomonas fluorescens HK44</name>
    <dbReference type="NCBI Taxonomy" id="1042209"/>
    <lineage>
        <taxon>Bacteria</taxon>
        <taxon>Pseudomonadati</taxon>
        <taxon>Pseudomonadota</taxon>
        <taxon>Gammaproteobacteria</taxon>
        <taxon>Pseudomonadales</taxon>
        <taxon>Pseudomonadaceae</taxon>
        <taxon>Pseudomonas</taxon>
    </lineage>
</organism>
<accession>A0A010RLC0</accession>
<name>A0A010RLC0_PSEFL</name>
<evidence type="ECO:0000313" key="7">
    <source>
        <dbReference type="Proteomes" id="UP000022611"/>
    </source>
</evidence>
<dbReference type="PANTHER" id="PTHR11699">
    <property type="entry name" value="ALDEHYDE DEHYDROGENASE-RELATED"/>
    <property type="match status" value="1"/>
</dbReference>
<dbReference type="InterPro" id="IPR016163">
    <property type="entry name" value="Ald_DH_C"/>
</dbReference>
<dbReference type="EMBL" id="AFOY02000015">
    <property type="protein sequence ID" value="EXF93356.1"/>
    <property type="molecule type" value="Genomic_DNA"/>
</dbReference>
<dbReference type="FunFam" id="3.40.605.10:FF:000001">
    <property type="entry name" value="Aldehyde dehydrogenase 1"/>
    <property type="match status" value="1"/>
</dbReference>
<dbReference type="PROSITE" id="PS00687">
    <property type="entry name" value="ALDEHYDE_DEHYDR_GLU"/>
    <property type="match status" value="1"/>
</dbReference>
<feature type="active site" evidence="3">
    <location>
        <position position="268"/>
    </location>
</feature>
<reference evidence="6 7" key="1">
    <citation type="journal article" date="2011" name="J. Bacteriol.">
        <title>Draft genome sequence of the polycyclic aromatic hydrocarbon-degrading, genetically engineered bioluminescent bioreporter Pseudomonas fluorescens HK44.</title>
        <authorList>
            <person name="Chauhan A."/>
            <person name="Layton A.C."/>
            <person name="Williams D.E."/>
            <person name="Smartt A.E."/>
            <person name="Ripp S."/>
            <person name="Karpinets T.V."/>
            <person name="Brown S.D."/>
            <person name="Sayler G.S."/>
        </authorList>
    </citation>
    <scope>NUCLEOTIDE SEQUENCE [LARGE SCALE GENOMIC DNA]</scope>
    <source>
        <strain evidence="6 7">HK44</strain>
    </source>
</reference>
<evidence type="ECO:0000256" key="4">
    <source>
        <dbReference type="RuleBase" id="RU003345"/>
    </source>
</evidence>
<dbReference type="RefSeq" id="WP_019690398.1">
    <property type="nucleotide sequence ID" value="NZ_AFOY02000015.1"/>
</dbReference>
<feature type="domain" description="Aldehyde dehydrogenase" evidence="5">
    <location>
        <begin position="34"/>
        <end position="491"/>
    </location>
</feature>
<dbReference type="InterPro" id="IPR016160">
    <property type="entry name" value="Ald_DH_CS_CYS"/>
</dbReference>
<evidence type="ECO:0000256" key="3">
    <source>
        <dbReference type="PROSITE-ProRule" id="PRU10007"/>
    </source>
</evidence>
<evidence type="ECO:0000259" key="5">
    <source>
        <dbReference type="Pfam" id="PF00171"/>
    </source>
</evidence>
<dbReference type="Pfam" id="PF00171">
    <property type="entry name" value="Aldedh"/>
    <property type="match status" value="1"/>
</dbReference>
<dbReference type="InterPro" id="IPR016162">
    <property type="entry name" value="Ald_DH_N"/>
</dbReference>
<dbReference type="GO" id="GO:0004030">
    <property type="term" value="F:aldehyde dehydrogenase [NAD(P)+] activity"/>
    <property type="evidence" value="ECO:0007669"/>
    <property type="project" value="UniProtKB-ARBA"/>
</dbReference>
<dbReference type="SUPFAM" id="SSF53720">
    <property type="entry name" value="ALDH-like"/>
    <property type="match status" value="1"/>
</dbReference>